<reference evidence="3" key="1">
    <citation type="submission" date="2020-05" db="EMBL/GenBank/DDBJ databases">
        <authorList>
            <person name="Chiriac C."/>
            <person name="Salcher M."/>
            <person name="Ghai R."/>
            <person name="Kavagutti S V."/>
        </authorList>
    </citation>
    <scope>NUCLEOTIDE SEQUENCE</scope>
</reference>
<feature type="domain" description="2-isopropylmalate synthase LeuA allosteric (dimerisation)" evidence="2">
    <location>
        <begin position="1"/>
        <end position="73"/>
    </location>
</feature>
<organism evidence="3">
    <name type="scientific">freshwater metagenome</name>
    <dbReference type="NCBI Taxonomy" id="449393"/>
    <lineage>
        <taxon>unclassified sequences</taxon>
        <taxon>metagenomes</taxon>
        <taxon>ecological metagenomes</taxon>
    </lineage>
</organism>
<keyword evidence="1" id="KW-0808">Transferase</keyword>
<protein>
    <submittedName>
        <fullName evidence="3">Unannotated protein</fullName>
    </submittedName>
</protein>
<dbReference type="Pfam" id="PF08502">
    <property type="entry name" value="LeuA_dimer"/>
    <property type="match status" value="1"/>
</dbReference>
<dbReference type="InterPro" id="IPR036230">
    <property type="entry name" value="LeuA_allosteric_dom_sf"/>
</dbReference>
<accession>A0A6J7NHL2</accession>
<evidence type="ECO:0000259" key="2">
    <source>
        <dbReference type="SMART" id="SM00917"/>
    </source>
</evidence>
<dbReference type="AlphaFoldDB" id="A0A6J7NHL2"/>
<evidence type="ECO:0000256" key="1">
    <source>
        <dbReference type="ARBA" id="ARBA00022679"/>
    </source>
</evidence>
<dbReference type="GO" id="GO:0009098">
    <property type="term" value="P:L-leucine biosynthetic process"/>
    <property type="evidence" value="ECO:0007669"/>
    <property type="project" value="InterPro"/>
</dbReference>
<proteinExistence type="predicted"/>
<evidence type="ECO:0000313" key="3">
    <source>
        <dbReference type="EMBL" id="CAB4990139.1"/>
    </source>
</evidence>
<dbReference type="EMBL" id="CAFBOR010000117">
    <property type="protein sequence ID" value="CAB4990139.1"/>
    <property type="molecule type" value="Genomic_DNA"/>
</dbReference>
<dbReference type="Gene3D" id="3.30.160.270">
    <property type="match status" value="1"/>
</dbReference>
<dbReference type="GO" id="GO:0003852">
    <property type="term" value="F:2-isopropylmalate synthase activity"/>
    <property type="evidence" value="ECO:0007669"/>
    <property type="project" value="InterPro"/>
</dbReference>
<sequence length="88" mass="9028">MIDAAVDAIATATGYVGKVLDFNVSSVTSGGDALGDVVIQLEVGGTKASGRGVATDVVEASARAYLNAVNRIVRIQSRGQEREHDIGP</sequence>
<dbReference type="InterPro" id="IPR013709">
    <property type="entry name" value="2-isopropylmalate_synth_dimer"/>
</dbReference>
<dbReference type="SUPFAM" id="SSF110921">
    <property type="entry name" value="2-isopropylmalate synthase LeuA, allosteric (dimerisation) domain"/>
    <property type="match status" value="1"/>
</dbReference>
<gene>
    <name evidence="3" type="ORF">UFOPK3974_00889</name>
</gene>
<name>A0A6J7NHL2_9ZZZZ</name>
<dbReference type="SMART" id="SM00917">
    <property type="entry name" value="LeuA_dimer"/>
    <property type="match status" value="1"/>
</dbReference>